<keyword evidence="1 3" id="KW-0456">Lyase</keyword>
<dbReference type="CDD" id="cd22268">
    <property type="entry name" value="DPBB_RlpA-like"/>
    <property type="match status" value="1"/>
</dbReference>
<dbReference type="InterPro" id="IPR036908">
    <property type="entry name" value="RlpA-like_sf"/>
</dbReference>
<evidence type="ECO:0000313" key="9">
    <source>
        <dbReference type="Proteomes" id="UP000035963"/>
    </source>
</evidence>
<keyword evidence="3" id="KW-1003">Cell membrane</keyword>
<dbReference type="Pfam" id="PF03330">
    <property type="entry name" value="DPBB_1"/>
    <property type="match status" value="1"/>
</dbReference>
<proteinExistence type="inferred from homology"/>
<dbReference type="RefSeq" id="WP_047895409.1">
    <property type="nucleotide sequence ID" value="NZ_AEJF01000167.1"/>
</dbReference>
<dbReference type="PANTHER" id="PTHR34183:SF1">
    <property type="entry name" value="ENDOLYTIC PEPTIDOGLYCAN TRANSGLYCOSYLASE RLPA"/>
    <property type="match status" value="1"/>
</dbReference>
<dbReference type="GO" id="GO:0008932">
    <property type="term" value="F:lytic endotransglycosylase activity"/>
    <property type="evidence" value="ECO:0007669"/>
    <property type="project" value="UniProtKB-UniRule"/>
</dbReference>
<keyword evidence="6" id="KW-0732">Signal</keyword>
<reference evidence="8 9" key="1">
    <citation type="journal article" date="2015" name="Genome Announc.">
        <title>Draft Genome Sequence of Burkholderia sp. Strain PML1(12), an Ectomycorrhizosphere-Inhabiting Bacterium with Effective Mineral-Weathering Ability.</title>
        <authorList>
            <person name="Uroz S."/>
            <person name="Oger P."/>
        </authorList>
    </citation>
    <scope>NUCLEOTIDE SEQUENCE [LARGE SCALE GENOMIC DNA]</scope>
    <source>
        <strain evidence="9">PML1(12)</strain>
    </source>
</reference>
<dbReference type="EMBL" id="AEJF01000167">
    <property type="protein sequence ID" value="KLU22974.1"/>
    <property type="molecule type" value="Genomic_DNA"/>
</dbReference>
<dbReference type="PATRIC" id="fig|908627.4.peg.6224"/>
<dbReference type="InterPro" id="IPR009009">
    <property type="entry name" value="RlpA-like_DPBB"/>
</dbReference>
<evidence type="ECO:0000259" key="7">
    <source>
        <dbReference type="Pfam" id="PF03330"/>
    </source>
</evidence>
<keyword evidence="3" id="KW-0564">Palmitate</keyword>
<feature type="domain" description="RlpA-like protein double-psi beta-barrel" evidence="7">
    <location>
        <begin position="95"/>
        <end position="184"/>
    </location>
</feature>
<dbReference type="AlphaFoldDB" id="A0A0J1CQQ3"/>
<sequence length="209" mass="21775">MNLRLTRHLGSLLVFAILTGCAMPPSGGDQASALKTGTQSSSANTGRGAGRLAAPLAYDSRLNALPSSASNSSDTSSLANAAPITGGPNIGDFEQQGRASWYGRGFHGRKTASGERYDMHALTAAHRTLPLASWVRVTNQANNKSVVVKINDRGPYARGRVIDLSYAAAAVLGMRGAGVGKVKIEGLTQQEARAAREQEQSLASITPAD</sequence>
<dbReference type="PROSITE" id="PS51257">
    <property type="entry name" value="PROKAR_LIPOPROTEIN"/>
    <property type="match status" value="1"/>
</dbReference>
<gene>
    <name evidence="3" type="primary">rlpA</name>
    <name evidence="8" type="ORF">EOS_27820</name>
</gene>
<keyword evidence="9" id="KW-1185">Reference proteome</keyword>
<keyword evidence="2 3" id="KW-0961">Cell wall biogenesis/degradation</keyword>
<protein>
    <recommendedName>
        <fullName evidence="3">Endolytic peptidoglycan transglycosylase RlpA</fullName>
        <ecNumber evidence="3">4.2.2.-</ecNumber>
    </recommendedName>
</protein>
<accession>A0A0J1CQQ3</accession>
<feature type="compositionally biased region" description="Polar residues" evidence="5">
    <location>
        <begin position="33"/>
        <end position="45"/>
    </location>
</feature>
<dbReference type="Gene3D" id="2.40.40.10">
    <property type="entry name" value="RlpA-like domain"/>
    <property type="match status" value="1"/>
</dbReference>
<organism evidence="8 9">
    <name type="scientific">Caballeronia mineralivorans PML1(12)</name>
    <dbReference type="NCBI Taxonomy" id="908627"/>
    <lineage>
        <taxon>Bacteria</taxon>
        <taxon>Pseudomonadati</taxon>
        <taxon>Pseudomonadota</taxon>
        <taxon>Betaproteobacteria</taxon>
        <taxon>Burkholderiales</taxon>
        <taxon>Burkholderiaceae</taxon>
        <taxon>Caballeronia</taxon>
    </lineage>
</organism>
<keyword evidence="3" id="KW-0449">Lipoprotein</keyword>
<comment type="similarity">
    <text evidence="3 4">Belongs to the RlpA family.</text>
</comment>
<comment type="subcellular location">
    <subcellularLocation>
        <location evidence="3">Cell membrane</location>
        <topology evidence="3">Lipid-anchor</topology>
    </subcellularLocation>
</comment>
<comment type="function">
    <text evidence="3">Lytic transglycosylase with a strong preference for naked glycan strands that lack stem peptides.</text>
</comment>
<feature type="signal peptide" evidence="6">
    <location>
        <begin position="1"/>
        <end position="22"/>
    </location>
</feature>
<dbReference type="HAMAP" id="MF_02071">
    <property type="entry name" value="RlpA"/>
    <property type="match status" value="1"/>
</dbReference>
<dbReference type="OrthoDB" id="9779128at2"/>
<evidence type="ECO:0000256" key="4">
    <source>
        <dbReference type="RuleBase" id="RU003495"/>
    </source>
</evidence>
<evidence type="ECO:0000313" key="8">
    <source>
        <dbReference type="EMBL" id="KLU22974.1"/>
    </source>
</evidence>
<dbReference type="PANTHER" id="PTHR34183">
    <property type="entry name" value="ENDOLYTIC PEPTIDOGLYCAN TRANSGLYCOSYLASE RLPA"/>
    <property type="match status" value="1"/>
</dbReference>
<dbReference type="GO" id="GO:0071555">
    <property type="term" value="P:cell wall organization"/>
    <property type="evidence" value="ECO:0007669"/>
    <property type="project" value="UniProtKB-KW"/>
</dbReference>
<keyword evidence="3" id="KW-0472">Membrane</keyword>
<evidence type="ECO:0000256" key="6">
    <source>
        <dbReference type="SAM" id="SignalP"/>
    </source>
</evidence>
<feature type="region of interest" description="Disordered" evidence="5">
    <location>
        <begin position="27"/>
        <end position="49"/>
    </location>
</feature>
<evidence type="ECO:0000256" key="5">
    <source>
        <dbReference type="SAM" id="MobiDB-lite"/>
    </source>
</evidence>
<dbReference type="GO" id="GO:0000270">
    <property type="term" value="P:peptidoglycan metabolic process"/>
    <property type="evidence" value="ECO:0007669"/>
    <property type="project" value="UniProtKB-UniRule"/>
</dbReference>
<dbReference type="EC" id="4.2.2.-" evidence="3"/>
<feature type="chain" id="PRO_5009983958" description="Endolytic peptidoglycan transglycosylase RlpA" evidence="6">
    <location>
        <begin position="23"/>
        <end position="209"/>
    </location>
</feature>
<dbReference type="InterPro" id="IPR012997">
    <property type="entry name" value="RplA"/>
</dbReference>
<dbReference type="Proteomes" id="UP000035963">
    <property type="component" value="Unassembled WGS sequence"/>
</dbReference>
<name>A0A0J1CQQ3_9BURK</name>
<evidence type="ECO:0000256" key="3">
    <source>
        <dbReference type="HAMAP-Rule" id="MF_02071"/>
    </source>
</evidence>
<dbReference type="SUPFAM" id="SSF50685">
    <property type="entry name" value="Barwin-like endoglucanases"/>
    <property type="match status" value="1"/>
</dbReference>
<dbReference type="GO" id="GO:0005886">
    <property type="term" value="C:plasma membrane"/>
    <property type="evidence" value="ECO:0007669"/>
    <property type="project" value="UniProtKB-SubCell"/>
</dbReference>
<dbReference type="InterPro" id="IPR034718">
    <property type="entry name" value="RlpA"/>
</dbReference>
<comment type="caution">
    <text evidence="8">The sequence shown here is derived from an EMBL/GenBank/DDBJ whole genome shotgun (WGS) entry which is preliminary data.</text>
</comment>
<evidence type="ECO:0000256" key="1">
    <source>
        <dbReference type="ARBA" id="ARBA00023239"/>
    </source>
</evidence>
<dbReference type="NCBIfam" id="TIGR00413">
    <property type="entry name" value="rlpA"/>
    <property type="match status" value="1"/>
</dbReference>
<evidence type="ECO:0000256" key="2">
    <source>
        <dbReference type="ARBA" id="ARBA00023316"/>
    </source>
</evidence>